<sequence length="156" mass="16618">MVVVPGFVSSPRFQTVKKLVGWLAIFMTTAAAVTALASVLSVPIGVYLLFVAIFVIVMHTKPLVQKLSVFQQENFVSRCGNFVFSLDGIKLGIVYIVISIPTFIPGFTAVFPAFAGVVVLLLGVCYVLQYFAPPSAEATIPTSVPPPGAQYPSGGY</sequence>
<feature type="transmembrane region" description="Helical" evidence="1">
    <location>
        <begin position="46"/>
        <end position="64"/>
    </location>
</feature>
<reference evidence="3" key="1">
    <citation type="submission" date="2019-12" db="UniProtKB">
        <authorList>
            <consortium name="WormBaseParasite"/>
        </authorList>
    </citation>
    <scope>IDENTIFICATION</scope>
</reference>
<name>A0A5S6QSN4_TRIMR</name>
<keyword evidence="1" id="KW-0472">Membrane</keyword>
<dbReference type="STRING" id="70415.A0A5S6QSN4"/>
<feature type="transmembrane region" description="Helical" evidence="1">
    <location>
        <begin position="84"/>
        <end position="104"/>
    </location>
</feature>
<keyword evidence="1" id="KW-0812">Transmembrane</keyword>
<dbReference type="Proteomes" id="UP000046395">
    <property type="component" value="Unassembled WGS sequence"/>
</dbReference>
<keyword evidence="1" id="KW-1133">Transmembrane helix</keyword>
<accession>A0A5S6QSN4</accession>
<organism evidence="2 3">
    <name type="scientific">Trichuris muris</name>
    <name type="common">Mouse whipworm</name>
    <dbReference type="NCBI Taxonomy" id="70415"/>
    <lineage>
        <taxon>Eukaryota</taxon>
        <taxon>Metazoa</taxon>
        <taxon>Ecdysozoa</taxon>
        <taxon>Nematoda</taxon>
        <taxon>Enoplea</taxon>
        <taxon>Dorylaimia</taxon>
        <taxon>Trichinellida</taxon>
        <taxon>Trichuridae</taxon>
        <taxon>Trichuris</taxon>
    </lineage>
</organism>
<proteinExistence type="predicted"/>
<dbReference type="WBParaSite" id="TMUE_2000009912.1">
    <property type="protein sequence ID" value="TMUE_2000009912.1"/>
    <property type="gene ID" value="WBGene00291190"/>
</dbReference>
<evidence type="ECO:0000256" key="1">
    <source>
        <dbReference type="SAM" id="Phobius"/>
    </source>
</evidence>
<dbReference type="AlphaFoldDB" id="A0A5S6QSN4"/>
<evidence type="ECO:0000313" key="3">
    <source>
        <dbReference type="WBParaSite" id="TMUE_2000009912.1"/>
    </source>
</evidence>
<feature type="transmembrane region" description="Helical" evidence="1">
    <location>
        <begin position="19"/>
        <end position="40"/>
    </location>
</feature>
<feature type="transmembrane region" description="Helical" evidence="1">
    <location>
        <begin position="110"/>
        <end position="128"/>
    </location>
</feature>
<protein>
    <submittedName>
        <fullName evidence="3">Uncharacterized protein</fullName>
    </submittedName>
</protein>
<evidence type="ECO:0000313" key="2">
    <source>
        <dbReference type="Proteomes" id="UP000046395"/>
    </source>
</evidence>
<keyword evidence="2" id="KW-1185">Reference proteome</keyword>